<dbReference type="SUPFAM" id="SSF51735">
    <property type="entry name" value="NAD(P)-binding Rossmann-fold domains"/>
    <property type="match status" value="1"/>
</dbReference>
<name>A0A8H3J7H9_9LECA</name>
<evidence type="ECO:0000313" key="3">
    <source>
        <dbReference type="EMBL" id="CAF9941873.1"/>
    </source>
</evidence>
<dbReference type="Proteomes" id="UP000664534">
    <property type="component" value="Unassembled WGS sequence"/>
</dbReference>
<dbReference type="GO" id="GO:0000140">
    <property type="term" value="F:acylglycerone-phosphate reductase (NADP+) activity"/>
    <property type="evidence" value="ECO:0007669"/>
    <property type="project" value="TreeGrafter"/>
</dbReference>
<keyword evidence="4" id="KW-1185">Reference proteome</keyword>
<evidence type="ECO:0000313" key="4">
    <source>
        <dbReference type="Proteomes" id="UP000664534"/>
    </source>
</evidence>
<dbReference type="GO" id="GO:0006654">
    <property type="term" value="P:phosphatidic acid biosynthetic process"/>
    <property type="evidence" value="ECO:0007669"/>
    <property type="project" value="TreeGrafter"/>
</dbReference>
<dbReference type="InterPro" id="IPR036291">
    <property type="entry name" value="NAD(P)-bd_dom_sf"/>
</dbReference>
<evidence type="ECO:0008006" key="5">
    <source>
        <dbReference type="Google" id="ProtNLM"/>
    </source>
</evidence>
<proteinExistence type="inferred from homology"/>
<dbReference type="GO" id="GO:0005783">
    <property type="term" value="C:endoplasmic reticulum"/>
    <property type="evidence" value="ECO:0007669"/>
    <property type="project" value="TreeGrafter"/>
</dbReference>
<evidence type="ECO:0000256" key="2">
    <source>
        <dbReference type="ARBA" id="ARBA00023002"/>
    </source>
</evidence>
<comment type="caution">
    <text evidence="3">The sequence shown here is derived from an EMBL/GenBank/DDBJ whole genome shotgun (WGS) entry which is preliminary data.</text>
</comment>
<dbReference type="GO" id="GO:0004806">
    <property type="term" value="F:triacylglycerol lipase activity"/>
    <property type="evidence" value="ECO:0007669"/>
    <property type="project" value="TreeGrafter"/>
</dbReference>
<dbReference type="Pfam" id="PF13561">
    <property type="entry name" value="adh_short_C2"/>
    <property type="match status" value="1"/>
</dbReference>
<dbReference type="GO" id="GO:0019433">
    <property type="term" value="P:triglyceride catabolic process"/>
    <property type="evidence" value="ECO:0007669"/>
    <property type="project" value="TreeGrafter"/>
</dbReference>
<dbReference type="PANTHER" id="PTHR44169">
    <property type="entry name" value="NADPH-DEPENDENT 1-ACYLDIHYDROXYACETONE PHOSPHATE REDUCTASE"/>
    <property type="match status" value="1"/>
</dbReference>
<dbReference type="EMBL" id="CAJPDT010000160">
    <property type="protein sequence ID" value="CAF9941873.1"/>
    <property type="molecule type" value="Genomic_DNA"/>
</dbReference>
<dbReference type="Gene3D" id="3.40.50.720">
    <property type="entry name" value="NAD(P)-binding Rossmann-like Domain"/>
    <property type="match status" value="1"/>
</dbReference>
<reference evidence="3" key="1">
    <citation type="submission" date="2021-03" db="EMBL/GenBank/DDBJ databases">
        <authorList>
            <person name="Tagirdzhanova G."/>
        </authorList>
    </citation>
    <scope>NUCLEOTIDE SEQUENCE</scope>
</reference>
<sequence>MARQLADRGHHVFAAVRNPSRAADPSDVEKIEVSHHSSLESVNNLVADLKGRLLEGKLDIRIKYAGFGATSPLIEVDLSTAKRLYDVSVLDLLAVAQAFAPMLIKAKRKMVNINSVGDLNDAMERFGLRVEKTNIRLIHSAHSGLYHSSKTASTIPNKTLSLELAPVDVTVITGMLGKIESNLHVNDFWQGLSRSSTYNQIESQIAKTAEGEIGPKKEKAEDFARRFVDDILRGASGQVWRGAMAQTVRATGNHAPMKVLDGLLLPSSGWNAMAKAPQKSKHGS</sequence>
<accession>A0A8H3J7H9</accession>
<protein>
    <recommendedName>
        <fullName evidence="5">NAD(P)-binding domain-containing protein</fullName>
    </recommendedName>
</protein>
<evidence type="ECO:0000256" key="1">
    <source>
        <dbReference type="ARBA" id="ARBA00006484"/>
    </source>
</evidence>
<dbReference type="OrthoDB" id="2102561at2759"/>
<comment type="similarity">
    <text evidence="1">Belongs to the short-chain dehydrogenases/reductases (SDR) family.</text>
</comment>
<dbReference type="InterPro" id="IPR002347">
    <property type="entry name" value="SDR_fam"/>
</dbReference>
<keyword evidence="2" id="KW-0560">Oxidoreductase</keyword>
<dbReference type="GO" id="GO:0005811">
    <property type="term" value="C:lipid droplet"/>
    <property type="evidence" value="ECO:0007669"/>
    <property type="project" value="TreeGrafter"/>
</dbReference>
<dbReference type="PANTHER" id="PTHR44169:SF6">
    <property type="entry name" value="NADPH-DEPENDENT 1-ACYLDIHYDROXYACETONE PHOSPHATE REDUCTASE"/>
    <property type="match status" value="1"/>
</dbReference>
<dbReference type="AlphaFoldDB" id="A0A8H3J7H9"/>
<gene>
    <name evidence="3" type="ORF">IMSHALPRED_003072</name>
</gene>
<organism evidence="3 4">
    <name type="scientific">Imshaugia aleurites</name>
    <dbReference type="NCBI Taxonomy" id="172621"/>
    <lineage>
        <taxon>Eukaryota</taxon>
        <taxon>Fungi</taxon>
        <taxon>Dikarya</taxon>
        <taxon>Ascomycota</taxon>
        <taxon>Pezizomycotina</taxon>
        <taxon>Lecanoromycetes</taxon>
        <taxon>OSLEUM clade</taxon>
        <taxon>Lecanoromycetidae</taxon>
        <taxon>Lecanorales</taxon>
        <taxon>Lecanorineae</taxon>
        <taxon>Parmeliaceae</taxon>
        <taxon>Imshaugia</taxon>
    </lineage>
</organism>